<sequence>MSLSELGGFLFSPCKGKSSLEEATERCFVQRGPEGELIPNHLALALVKAEMGRHSEASAFFLEGFPREARQVEDFEKEVKSVNMALILDYDEKTLREHMEKRGMGMEIIDQRIKVLESPLIVASLDLPRRFSAEKDFIGFFLEPYLEAEKNWTARVERDVPNNYRFSDIWMFFVRT</sequence>
<dbReference type="EMBL" id="JAVFWL010000006">
    <property type="protein sequence ID" value="KAK6762340.1"/>
    <property type="molecule type" value="Genomic_DNA"/>
</dbReference>
<dbReference type="Gene3D" id="3.40.50.300">
    <property type="entry name" value="P-loop containing nucleotide triphosphate hydrolases"/>
    <property type="match status" value="1"/>
</dbReference>
<name>A0ABR1EIB2_NECAM</name>
<keyword evidence="2" id="KW-1185">Reference proteome</keyword>
<dbReference type="InterPro" id="IPR027417">
    <property type="entry name" value="P-loop_NTPase"/>
</dbReference>
<dbReference type="Pfam" id="PF00406">
    <property type="entry name" value="ADK"/>
    <property type="match status" value="1"/>
</dbReference>
<dbReference type="Proteomes" id="UP001303046">
    <property type="component" value="Unassembled WGS sequence"/>
</dbReference>
<accession>A0ABR1EIB2</accession>
<evidence type="ECO:0000313" key="1">
    <source>
        <dbReference type="EMBL" id="KAK6762340.1"/>
    </source>
</evidence>
<comment type="caution">
    <text evidence="1">The sequence shown here is derived from an EMBL/GenBank/DDBJ whole genome shotgun (WGS) entry which is preliminary data.</text>
</comment>
<reference evidence="1 2" key="1">
    <citation type="submission" date="2023-08" db="EMBL/GenBank/DDBJ databases">
        <title>A Necator americanus chromosomal reference genome.</title>
        <authorList>
            <person name="Ilik V."/>
            <person name="Petrzelkova K.J."/>
            <person name="Pardy F."/>
            <person name="Fuh T."/>
            <person name="Niatou-Singa F.S."/>
            <person name="Gouil Q."/>
            <person name="Baker L."/>
            <person name="Ritchie M.E."/>
            <person name="Jex A.R."/>
            <person name="Gazzola D."/>
            <person name="Li H."/>
            <person name="Toshio Fujiwara R."/>
            <person name="Zhan B."/>
            <person name="Aroian R.V."/>
            <person name="Pafco B."/>
            <person name="Schwarz E.M."/>
        </authorList>
    </citation>
    <scope>NUCLEOTIDE SEQUENCE [LARGE SCALE GENOMIC DNA]</scope>
    <source>
        <strain evidence="1 2">Aroian</strain>
        <tissue evidence="1">Whole animal</tissue>
    </source>
</reference>
<dbReference type="SUPFAM" id="SSF52540">
    <property type="entry name" value="P-loop containing nucleoside triphosphate hydrolases"/>
    <property type="match status" value="1"/>
</dbReference>
<evidence type="ECO:0000313" key="2">
    <source>
        <dbReference type="Proteomes" id="UP001303046"/>
    </source>
</evidence>
<protein>
    <recommendedName>
        <fullName evidence="3">Adenylate kinase</fullName>
    </recommendedName>
</protein>
<gene>
    <name evidence="1" type="primary">Necator_chrX.g23324</name>
    <name evidence="1" type="ORF">RB195_023161</name>
</gene>
<proteinExistence type="predicted"/>
<organism evidence="1 2">
    <name type="scientific">Necator americanus</name>
    <name type="common">Human hookworm</name>
    <dbReference type="NCBI Taxonomy" id="51031"/>
    <lineage>
        <taxon>Eukaryota</taxon>
        <taxon>Metazoa</taxon>
        <taxon>Ecdysozoa</taxon>
        <taxon>Nematoda</taxon>
        <taxon>Chromadorea</taxon>
        <taxon>Rhabditida</taxon>
        <taxon>Rhabditina</taxon>
        <taxon>Rhabditomorpha</taxon>
        <taxon>Strongyloidea</taxon>
        <taxon>Ancylostomatidae</taxon>
        <taxon>Bunostominae</taxon>
        <taxon>Necator</taxon>
    </lineage>
</organism>
<evidence type="ECO:0008006" key="3">
    <source>
        <dbReference type="Google" id="ProtNLM"/>
    </source>
</evidence>